<dbReference type="RefSeq" id="WP_016196423.1">
    <property type="nucleotide sequence ID" value="NZ_AQPN01000109.1"/>
</dbReference>
<organism evidence="1 2">
    <name type="scientific">Arcticibacter svalbardensis MN12-7</name>
    <dbReference type="NCBI Taxonomy" id="1150600"/>
    <lineage>
        <taxon>Bacteria</taxon>
        <taxon>Pseudomonadati</taxon>
        <taxon>Bacteroidota</taxon>
        <taxon>Sphingobacteriia</taxon>
        <taxon>Sphingobacteriales</taxon>
        <taxon>Sphingobacteriaceae</taxon>
        <taxon>Arcticibacter</taxon>
    </lineage>
</organism>
<protein>
    <recommendedName>
        <fullName evidence="3">Bacteriophage protein gp37</fullName>
    </recommendedName>
</protein>
<dbReference type="eggNOG" id="COG4422">
    <property type="taxonomic scope" value="Bacteria"/>
</dbReference>
<evidence type="ECO:0008006" key="3">
    <source>
        <dbReference type="Google" id="ProtNLM"/>
    </source>
</evidence>
<gene>
    <name evidence="1" type="ORF">ADIARSV_3194</name>
</gene>
<evidence type="ECO:0000313" key="1">
    <source>
        <dbReference type="EMBL" id="EOR93610.1"/>
    </source>
</evidence>
<accession>R9GQ07</accession>
<dbReference type="PATRIC" id="fig|1150600.3.peg.3162"/>
<dbReference type="EMBL" id="AQPN01000109">
    <property type="protein sequence ID" value="EOR93610.1"/>
    <property type="molecule type" value="Genomic_DNA"/>
</dbReference>
<evidence type="ECO:0000313" key="2">
    <source>
        <dbReference type="Proteomes" id="UP000014174"/>
    </source>
</evidence>
<dbReference type="OrthoDB" id="9787478at2"/>
<comment type="caution">
    <text evidence="1">The sequence shown here is derived from an EMBL/GenBank/DDBJ whole genome shotgun (WGS) entry which is preliminary data.</text>
</comment>
<dbReference type="AlphaFoldDB" id="R9GQ07"/>
<sequence>MAQSNIEWTELTWNPVTGCNKVSPGCKFCYAEIMSKRLKSMGIEKYANGFKLRTHPEYLNTPFTWKKPKVVFVNSMSDLFHDDVPLEFIQAVFKVMNATPQHTYQVLTKRSERLALISKQLNWSANIWMGVSVENQAYTYRIDDLSKTGAKTKFLSIEPLIGSIDKMNLSKINWVIVGGESGHKARPLKKEWVDTIKVLCQKQNIAFFFKQWGKPKFNIDQTDPTIDSDHPEHAKGGCQLDGQIYRQMPLISLTVV</sequence>
<proteinExistence type="predicted"/>
<dbReference type="Proteomes" id="UP000014174">
    <property type="component" value="Unassembled WGS sequence"/>
</dbReference>
<keyword evidence="2" id="KW-1185">Reference proteome</keyword>
<reference evidence="1 2" key="1">
    <citation type="journal article" date="2013" name="Genome Announc.">
        <title>Draft Genome Sequence of Arcticibacter svalbardensis Strain MN12-7T, a Member of the Family Sphingobacteriaceae Isolated from an Arctic Soil Sample.</title>
        <authorList>
            <person name="Shivaji S."/>
            <person name="Ara S."/>
            <person name="Prasad S."/>
            <person name="Manasa B.P."/>
            <person name="Begum Z."/>
            <person name="Singh A."/>
            <person name="Kumar Pinnaka A."/>
        </authorList>
    </citation>
    <scope>NUCLEOTIDE SEQUENCE [LARGE SCALE GENOMIC DNA]</scope>
    <source>
        <strain evidence="1 2">MN12-7</strain>
    </source>
</reference>
<dbReference type="STRING" id="1150600.ADIARSV_3194"/>
<dbReference type="Pfam" id="PF07505">
    <property type="entry name" value="DUF5131"/>
    <property type="match status" value="1"/>
</dbReference>
<dbReference type="InterPro" id="IPR011101">
    <property type="entry name" value="DUF5131"/>
</dbReference>
<name>R9GQ07_9SPHI</name>